<dbReference type="NCBIfam" id="TIGR02652">
    <property type="entry name" value="TIGR02652 family protein"/>
    <property type="match status" value="1"/>
</dbReference>
<dbReference type="RefSeq" id="WP_332865704.1">
    <property type="nucleotide sequence ID" value="NZ_JBAFSM010000025.1"/>
</dbReference>
<gene>
    <name evidence="1" type="ORF">V0288_13925</name>
</gene>
<evidence type="ECO:0000313" key="2">
    <source>
        <dbReference type="Proteomes" id="UP001328733"/>
    </source>
</evidence>
<protein>
    <submittedName>
        <fullName evidence="1">TIGR02652 family protein</fullName>
    </submittedName>
</protein>
<organism evidence="1 2">
    <name type="scientific">Pannus brasiliensis CCIBt3594</name>
    <dbReference type="NCBI Taxonomy" id="1427578"/>
    <lineage>
        <taxon>Bacteria</taxon>
        <taxon>Bacillati</taxon>
        <taxon>Cyanobacteriota</taxon>
        <taxon>Cyanophyceae</taxon>
        <taxon>Oscillatoriophycideae</taxon>
        <taxon>Chroococcales</taxon>
        <taxon>Microcystaceae</taxon>
        <taxon>Pannus</taxon>
    </lineage>
</organism>
<proteinExistence type="predicted"/>
<accession>A0AAW9QMC6</accession>
<dbReference type="Proteomes" id="UP001328733">
    <property type="component" value="Unassembled WGS sequence"/>
</dbReference>
<comment type="caution">
    <text evidence="1">The sequence shown here is derived from an EMBL/GenBank/DDBJ whole genome shotgun (WGS) entry which is preliminary data.</text>
</comment>
<dbReference type="AlphaFoldDB" id="A0AAW9QMC6"/>
<reference evidence="1 2" key="1">
    <citation type="submission" date="2024-01" db="EMBL/GenBank/DDBJ databases">
        <title>Genomic insights into the taxonomy and metabolism of the cyanobacterium Pannus brasiliensis CCIBt3594.</title>
        <authorList>
            <person name="Machado M."/>
            <person name="Botero N.B."/>
            <person name="Andreote A.P.D."/>
            <person name="Feitosa A.M.T."/>
            <person name="Popin R."/>
            <person name="Sivonen K."/>
            <person name="Fiore M.F."/>
        </authorList>
    </citation>
    <scope>NUCLEOTIDE SEQUENCE [LARGE SCALE GENOMIC DNA]</scope>
    <source>
        <strain evidence="1 2">CCIBt3594</strain>
    </source>
</reference>
<dbReference type="EMBL" id="JBAFSM010000025">
    <property type="protein sequence ID" value="MEG3438223.1"/>
    <property type="molecule type" value="Genomic_DNA"/>
</dbReference>
<dbReference type="InterPro" id="IPR013472">
    <property type="entry name" value="CHP02652"/>
</dbReference>
<dbReference type="Pfam" id="PF09654">
    <property type="entry name" value="DUF2396"/>
    <property type="match status" value="1"/>
</dbReference>
<sequence>MMNATSLQYPVFGPEIHCPHCRQSIPALTLTDTYLCPRHGAFEADPKTEELVHLQSGRHWRLWNGEWYRQHTHPDGIRFEIHEALDRLYTQGFRATKVIIANRYRELVSSYLERNTPWRGANDGLVPRLYGLPVEFSPDTSEEPCWEVINFDLEKEPGVPKRYPYFRLFD</sequence>
<keyword evidence="2" id="KW-1185">Reference proteome</keyword>
<evidence type="ECO:0000313" key="1">
    <source>
        <dbReference type="EMBL" id="MEG3438223.1"/>
    </source>
</evidence>
<name>A0AAW9QMC6_9CHRO</name>